<protein>
    <recommendedName>
        <fullName evidence="10">Resistin</fullName>
    </recommendedName>
</protein>
<evidence type="ECO:0000256" key="4">
    <source>
        <dbReference type="ARBA" id="ARBA00022702"/>
    </source>
</evidence>
<dbReference type="GeneTree" id="ENSGT00390000016177"/>
<dbReference type="GeneID" id="107982405"/>
<dbReference type="PANTHER" id="PTHR21101:SF12">
    <property type="entry name" value="RESISTIN"/>
    <property type="match status" value="1"/>
</dbReference>
<evidence type="ECO:0000256" key="7">
    <source>
        <dbReference type="SAM" id="SignalP"/>
    </source>
</evidence>
<dbReference type="Ensembl" id="ENSACAT00000045535.1">
    <property type="protein sequence ID" value="ENSACAP00000030619.1"/>
    <property type="gene ID" value="ENSACAG00000036324.1"/>
</dbReference>
<evidence type="ECO:0000313" key="9">
    <source>
        <dbReference type="Proteomes" id="UP000001646"/>
    </source>
</evidence>
<dbReference type="FunFam" id="2.60.40.4230:FF:000001">
    <property type="entry name" value="Resistin-like beta"/>
    <property type="match status" value="1"/>
</dbReference>
<dbReference type="OrthoDB" id="10065422at2759"/>
<evidence type="ECO:0000256" key="1">
    <source>
        <dbReference type="ARBA" id="ARBA00004613"/>
    </source>
</evidence>
<keyword evidence="6" id="KW-1015">Disulfide bond</keyword>
<keyword evidence="9" id="KW-1185">Reference proteome</keyword>
<dbReference type="PANTHER" id="PTHR21101">
    <property type="entry name" value="RESISTIN"/>
    <property type="match status" value="1"/>
</dbReference>
<dbReference type="InParanoid" id="A0A803T5X9"/>
<sequence>MIKVILFLLLVVLIPANYANAQACCSIDRAIDAKIKAAVDSKVSATLAKSQLTCTTIKTSGALAACLHGYTVTGCSCGKACGSWDVRDNSTCHCQCANVDWTAARCCKIVR</sequence>
<evidence type="ECO:0000256" key="3">
    <source>
        <dbReference type="ARBA" id="ARBA00022525"/>
    </source>
</evidence>
<accession>A0A803T5X9</accession>
<evidence type="ECO:0000256" key="2">
    <source>
        <dbReference type="ARBA" id="ARBA00007258"/>
    </source>
</evidence>
<comment type="subcellular location">
    <subcellularLocation>
        <location evidence="1">Secreted</location>
    </subcellularLocation>
</comment>
<dbReference type="GO" id="GO:0005615">
    <property type="term" value="C:extracellular space"/>
    <property type="evidence" value="ECO:0000318"/>
    <property type="project" value="GO_Central"/>
</dbReference>
<gene>
    <name evidence="8" type="primary">LOC107982405</name>
</gene>
<keyword evidence="5 7" id="KW-0732">Signal</keyword>
<feature type="chain" id="PRO_5032821575" description="Resistin" evidence="7">
    <location>
        <begin position="22"/>
        <end position="111"/>
    </location>
</feature>
<dbReference type="KEGG" id="acs:107982405"/>
<evidence type="ECO:0000256" key="6">
    <source>
        <dbReference type="ARBA" id="ARBA00023157"/>
    </source>
</evidence>
<dbReference type="SUPFAM" id="SSF111423">
    <property type="entry name" value="Resistin"/>
    <property type="match status" value="1"/>
</dbReference>
<reference evidence="8 9" key="1">
    <citation type="submission" date="2009-12" db="EMBL/GenBank/DDBJ databases">
        <title>The Genome Sequence of Anolis carolinensis (Green Anole Lizard).</title>
        <authorList>
            <consortium name="The Genome Sequencing Platform"/>
            <person name="Di Palma F."/>
            <person name="Alfoldi J."/>
            <person name="Heiman D."/>
            <person name="Young S."/>
            <person name="Grabherr M."/>
            <person name="Johnson J."/>
            <person name="Lander E.S."/>
            <person name="Lindblad-Toh K."/>
        </authorList>
    </citation>
    <scope>NUCLEOTIDE SEQUENCE [LARGE SCALE GENOMIC DNA]</scope>
    <source>
        <strain evidence="8 9">JBL SC #1</strain>
    </source>
</reference>
<keyword evidence="3" id="KW-0964">Secreted</keyword>
<dbReference type="CDD" id="cd16333">
    <property type="entry name" value="RELM"/>
    <property type="match status" value="1"/>
</dbReference>
<reference evidence="8" key="2">
    <citation type="submission" date="2025-08" db="UniProtKB">
        <authorList>
            <consortium name="Ensembl"/>
        </authorList>
    </citation>
    <scope>IDENTIFICATION</scope>
</reference>
<evidence type="ECO:0000313" key="8">
    <source>
        <dbReference type="Ensembl" id="ENSACAP00000030619.1"/>
    </source>
</evidence>
<evidence type="ECO:0008006" key="10">
    <source>
        <dbReference type="Google" id="ProtNLM"/>
    </source>
</evidence>
<proteinExistence type="inferred from homology"/>
<dbReference type="Pfam" id="PF06954">
    <property type="entry name" value="Resistin"/>
    <property type="match status" value="1"/>
</dbReference>
<name>A0A803T5X9_ANOCA</name>
<dbReference type="InterPro" id="IPR036262">
    <property type="entry name" value="Resistin-like_sf"/>
</dbReference>
<dbReference type="Proteomes" id="UP000001646">
    <property type="component" value="Chromosome 2"/>
</dbReference>
<feature type="signal peptide" evidence="7">
    <location>
        <begin position="1"/>
        <end position="21"/>
    </location>
</feature>
<comment type="similarity">
    <text evidence="2">Belongs to the resistin/FIZZ family.</text>
</comment>
<evidence type="ECO:0000256" key="5">
    <source>
        <dbReference type="ARBA" id="ARBA00022729"/>
    </source>
</evidence>
<dbReference type="GO" id="GO:0005179">
    <property type="term" value="F:hormone activity"/>
    <property type="evidence" value="ECO:0007669"/>
    <property type="project" value="UniProtKB-KW"/>
</dbReference>
<reference evidence="8" key="3">
    <citation type="submission" date="2025-09" db="UniProtKB">
        <authorList>
            <consortium name="Ensembl"/>
        </authorList>
    </citation>
    <scope>IDENTIFICATION</scope>
</reference>
<dbReference type="Gene3D" id="2.60.40.4230">
    <property type="entry name" value="Resistin head domain"/>
    <property type="match status" value="1"/>
</dbReference>
<dbReference type="RefSeq" id="XP_016846768.1">
    <property type="nucleotide sequence ID" value="XM_016991279.2"/>
</dbReference>
<keyword evidence="4" id="KW-0372">Hormone</keyword>
<dbReference type="AlphaFoldDB" id="A0A803T5X9"/>
<dbReference type="InterPro" id="IPR009714">
    <property type="entry name" value="RELM"/>
</dbReference>
<organism evidence="8 9">
    <name type="scientific">Anolis carolinensis</name>
    <name type="common">Green anole</name>
    <name type="synonym">American chameleon</name>
    <dbReference type="NCBI Taxonomy" id="28377"/>
    <lineage>
        <taxon>Eukaryota</taxon>
        <taxon>Metazoa</taxon>
        <taxon>Chordata</taxon>
        <taxon>Craniata</taxon>
        <taxon>Vertebrata</taxon>
        <taxon>Euteleostomi</taxon>
        <taxon>Lepidosauria</taxon>
        <taxon>Squamata</taxon>
        <taxon>Bifurcata</taxon>
        <taxon>Unidentata</taxon>
        <taxon>Episquamata</taxon>
        <taxon>Toxicofera</taxon>
        <taxon>Iguania</taxon>
        <taxon>Dactyloidae</taxon>
        <taxon>Anolis</taxon>
    </lineage>
</organism>